<dbReference type="RefSeq" id="WP_369854705.1">
    <property type="nucleotide sequence ID" value="NZ_JBBKTX010000030.1"/>
</dbReference>
<proteinExistence type="predicted"/>
<accession>A0ABW8NN44</accession>
<keyword evidence="3" id="KW-1185">Reference proteome</keyword>
<dbReference type="EMBL" id="JBBKTX010000030">
    <property type="protein sequence ID" value="MFK4754414.1"/>
    <property type="molecule type" value="Genomic_DNA"/>
</dbReference>
<evidence type="ECO:0000313" key="2">
    <source>
        <dbReference type="EMBL" id="MFK4754414.1"/>
    </source>
</evidence>
<protein>
    <recommendedName>
        <fullName evidence="4">Branched-chain amino acid transport protein (AzlD)</fullName>
    </recommendedName>
</protein>
<evidence type="ECO:0000313" key="3">
    <source>
        <dbReference type="Proteomes" id="UP001620597"/>
    </source>
</evidence>
<dbReference type="Proteomes" id="UP001620597">
    <property type="component" value="Unassembled WGS sequence"/>
</dbReference>
<sequence length="124" mass="13879">MDNLYNPVQAWAIYLGFALLGCWCWRAMFCLMTSSSVLRDMLVMLGPVLLLSPAPISPGSDYYAPAFMVAAFSALSDEPVITQNALTWWLVGLLLGILYALVRWIVRLQRPLSTQPPDVNYAHE</sequence>
<keyword evidence="1" id="KW-0472">Membrane</keyword>
<feature type="transmembrane region" description="Helical" evidence="1">
    <location>
        <begin position="41"/>
        <end position="58"/>
    </location>
</feature>
<reference evidence="2 3" key="1">
    <citation type="submission" date="2024-03" db="EMBL/GenBank/DDBJ databases">
        <title>High-quality draft genome sequence of Oceanobacter sp. wDCs-4.</title>
        <authorList>
            <person name="Dong C."/>
        </authorList>
    </citation>
    <scope>NUCLEOTIDE SEQUENCE [LARGE SCALE GENOMIC DNA]</scope>
    <source>
        <strain evidence="3">wDCs-4</strain>
    </source>
</reference>
<organism evidence="2 3">
    <name type="scientific">Oceanobacter antarcticus</name>
    <dbReference type="NCBI Taxonomy" id="3133425"/>
    <lineage>
        <taxon>Bacteria</taxon>
        <taxon>Pseudomonadati</taxon>
        <taxon>Pseudomonadota</taxon>
        <taxon>Gammaproteobacteria</taxon>
        <taxon>Oceanospirillales</taxon>
        <taxon>Oceanospirillaceae</taxon>
        <taxon>Oceanobacter</taxon>
    </lineage>
</organism>
<feature type="transmembrane region" description="Helical" evidence="1">
    <location>
        <begin position="12"/>
        <end position="29"/>
    </location>
</feature>
<keyword evidence="1" id="KW-0812">Transmembrane</keyword>
<evidence type="ECO:0008006" key="4">
    <source>
        <dbReference type="Google" id="ProtNLM"/>
    </source>
</evidence>
<keyword evidence="1" id="KW-1133">Transmembrane helix</keyword>
<comment type="caution">
    <text evidence="2">The sequence shown here is derived from an EMBL/GenBank/DDBJ whole genome shotgun (WGS) entry which is preliminary data.</text>
</comment>
<feature type="transmembrane region" description="Helical" evidence="1">
    <location>
        <begin position="86"/>
        <end position="106"/>
    </location>
</feature>
<gene>
    <name evidence="2" type="ORF">WG929_18565</name>
</gene>
<evidence type="ECO:0000256" key="1">
    <source>
        <dbReference type="SAM" id="Phobius"/>
    </source>
</evidence>
<name>A0ABW8NN44_9GAMM</name>